<dbReference type="SMART" id="SM00065">
    <property type="entry name" value="GAF"/>
    <property type="match status" value="1"/>
</dbReference>
<dbReference type="GO" id="GO:0052621">
    <property type="term" value="F:diguanylate cyclase activity"/>
    <property type="evidence" value="ECO:0007669"/>
    <property type="project" value="TreeGrafter"/>
</dbReference>
<keyword evidence="4" id="KW-1185">Reference proteome</keyword>
<gene>
    <name evidence="3" type="primary">pleD_1</name>
    <name evidence="3" type="ORF">CLPUN_46380</name>
</gene>
<keyword evidence="1" id="KW-0472">Membrane</keyword>
<dbReference type="Gene3D" id="3.30.450.40">
    <property type="match status" value="2"/>
</dbReference>
<dbReference type="AlphaFoldDB" id="A0A1S8T4T4"/>
<evidence type="ECO:0000256" key="1">
    <source>
        <dbReference type="SAM" id="Phobius"/>
    </source>
</evidence>
<dbReference type="SMART" id="SM00267">
    <property type="entry name" value="GGDEF"/>
    <property type="match status" value="1"/>
</dbReference>
<sequence>MKKSFAFKTYLIRSIFTILVPIVSIILVQQRIIPSFEKWQMESFTFFLIIIILISIIPIIFLINKIEKITIVINEIKCNLHVKDKKCSKDFKMDNINSLFNEIDKIKRETRVLQFENRILYDTALAIHNTDSLEELLDIILARLTTHTNADFGLIFLLEDHELKLKAYSNIMDKDIKKTSFKIGEGLVGWAVHKNDGILVQDVQGDSRYINCINNTRSQITIPVKMYGITLGVLVLGSEKPSHFSELDFKLIKTISGEIGLAINNAKLTDNLKKENQNNQMLFELTKKITSSVDLNKVAKIGVKTVTEVIQAKSCMLAVFDEVEDELKIIASYGAFKERLQFIELKGTVEEAFKEKYPTKLKTDNGYAYSIPLLSEKKSLGILHINVDHILTEEEIELIDSTVTPLSSALENAFLYKNIESLAIRDGLTSMYNHRYFQEMLDDYVEKAKKYGGNLSLVMLDIDNYKKYNDTYGHQVGDILLKKVAEVLQSSLREEDIISRYGGDEFTIILPNTDIEDARNIMEIIRQTIFDYKFEIGEKKENIQEETVADVEGKKSGTFTAEKLFSNDFKKWFIGKVRLNQFKPVSKYFNITISIGISSLIDTNYNKEVLIKKADEAALESKRKGKNKVSIWVP</sequence>
<dbReference type="RefSeq" id="WP_077849559.1">
    <property type="nucleotide sequence ID" value="NZ_LZZM01000220.1"/>
</dbReference>
<dbReference type="InterPro" id="IPR000160">
    <property type="entry name" value="GGDEF_dom"/>
</dbReference>
<name>A0A1S8T4T4_9CLOT</name>
<dbReference type="InterPro" id="IPR043128">
    <property type="entry name" value="Rev_trsase/Diguanyl_cyclase"/>
</dbReference>
<dbReference type="Pfam" id="PF13185">
    <property type="entry name" value="GAF_2"/>
    <property type="match status" value="1"/>
</dbReference>
<dbReference type="PROSITE" id="PS50887">
    <property type="entry name" value="GGDEF"/>
    <property type="match status" value="1"/>
</dbReference>
<dbReference type="PANTHER" id="PTHR45138:SF9">
    <property type="entry name" value="DIGUANYLATE CYCLASE DGCM-RELATED"/>
    <property type="match status" value="1"/>
</dbReference>
<dbReference type="InterPro" id="IPR003018">
    <property type="entry name" value="GAF"/>
</dbReference>
<evidence type="ECO:0000313" key="3">
    <source>
        <dbReference type="EMBL" id="OOM72723.1"/>
    </source>
</evidence>
<feature type="transmembrane region" description="Helical" evidence="1">
    <location>
        <begin position="12"/>
        <end position="32"/>
    </location>
</feature>
<protein>
    <submittedName>
        <fullName evidence="3">Response regulator PleD</fullName>
    </submittedName>
</protein>
<comment type="caution">
    <text evidence="3">The sequence shown here is derived from an EMBL/GenBank/DDBJ whole genome shotgun (WGS) entry which is preliminary data.</text>
</comment>
<dbReference type="OrthoDB" id="9805474at2"/>
<dbReference type="SUPFAM" id="SSF55073">
    <property type="entry name" value="Nucleotide cyclase"/>
    <property type="match status" value="1"/>
</dbReference>
<keyword evidence="1" id="KW-0812">Transmembrane</keyword>
<dbReference type="InterPro" id="IPR029016">
    <property type="entry name" value="GAF-like_dom_sf"/>
</dbReference>
<dbReference type="GO" id="GO:0043709">
    <property type="term" value="P:cell adhesion involved in single-species biofilm formation"/>
    <property type="evidence" value="ECO:0007669"/>
    <property type="project" value="TreeGrafter"/>
</dbReference>
<keyword evidence="1" id="KW-1133">Transmembrane helix</keyword>
<dbReference type="InterPro" id="IPR050469">
    <property type="entry name" value="Diguanylate_Cyclase"/>
</dbReference>
<dbReference type="GO" id="GO:1902201">
    <property type="term" value="P:negative regulation of bacterial-type flagellum-dependent cell motility"/>
    <property type="evidence" value="ECO:0007669"/>
    <property type="project" value="TreeGrafter"/>
</dbReference>
<dbReference type="Proteomes" id="UP000190890">
    <property type="component" value="Unassembled WGS sequence"/>
</dbReference>
<dbReference type="CDD" id="cd01949">
    <property type="entry name" value="GGDEF"/>
    <property type="match status" value="1"/>
</dbReference>
<reference evidence="3 4" key="1">
    <citation type="submission" date="2016-05" db="EMBL/GenBank/DDBJ databases">
        <title>Microbial solvent formation.</title>
        <authorList>
            <person name="Poehlein A."/>
            <person name="Montoya Solano J.D."/>
            <person name="Flitsch S."/>
            <person name="Krabben P."/>
            <person name="Duerre P."/>
            <person name="Daniel R."/>
        </authorList>
    </citation>
    <scope>NUCLEOTIDE SEQUENCE [LARGE SCALE GENOMIC DNA]</scope>
    <source>
        <strain evidence="3 4">DSM 2619</strain>
    </source>
</reference>
<dbReference type="PANTHER" id="PTHR45138">
    <property type="entry name" value="REGULATORY COMPONENTS OF SENSORY TRANSDUCTION SYSTEM"/>
    <property type="match status" value="1"/>
</dbReference>
<dbReference type="EMBL" id="LZZM01000220">
    <property type="protein sequence ID" value="OOM72723.1"/>
    <property type="molecule type" value="Genomic_DNA"/>
</dbReference>
<dbReference type="NCBIfam" id="TIGR00254">
    <property type="entry name" value="GGDEF"/>
    <property type="match status" value="1"/>
</dbReference>
<evidence type="ECO:0000259" key="2">
    <source>
        <dbReference type="PROSITE" id="PS50887"/>
    </source>
</evidence>
<evidence type="ECO:0000313" key="4">
    <source>
        <dbReference type="Proteomes" id="UP000190890"/>
    </source>
</evidence>
<feature type="domain" description="GGDEF" evidence="2">
    <location>
        <begin position="453"/>
        <end position="634"/>
    </location>
</feature>
<dbReference type="InterPro" id="IPR029787">
    <property type="entry name" value="Nucleotide_cyclase"/>
</dbReference>
<accession>A0A1S8T4T4</accession>
<dbReference type="STRING" id="29367.CLPUN_46380"/>
<organism evidence="3 4">
    <name type="scientific">Clostridium puniceum</name>
    <dbReference type="NCBI Taxonomy" id="29367"/>
    <lineage>
        <taxon>Bacteria</taxon>
        <taxon>Bacillati</taxon>
        <taxon>Bacillota</taxon>
        <taxon>Clostridia</taxon>
        <taxon>Eubacteriales</taxon>
        <taxon>Clostridiaceae</taxon>
        <taxon>Clostridium</taxon>
    </lineage>
</organism>
<dbReference type="SUPFAM" id="SSF55781">
    <property type="entry name" value="GAF domain-like"/>
    <property type="match status" value="2"/>
</dbReference>
<dbReference type="Gene3D" id="3.30.70.270">
    <property type="match status" value="1"/>
</dbReference>
<dbReference type="Pfam" id="PF00990">
    <property type="entry name" value="GGDEF"/>
    <property type="match status" value="1"/>
</dbReference>
<feature type="transmembrane region" description="Helical" evidence="1">
    <location>
        <begin position="44"/>
        <end position="63"/>
    </location>
</feature>
<proteinExistence type="predicted"/>
<dbReference type="GO" id="GO:0005886">
    <property type="term" value="C:plasma membrane"/>
    <property type="evidence" value="ECO:0007669"/>
    <property type="project" value="TreeGrafter"/>
</dbReference>